<dbReference type="PRINTS" id="PR00111">
    <property type="entry name" value="ABHYDROLASE"/>
</dbReference>
<gene>
    <name evidence="2" type="ORF">PTD2_02226</name>
</gene>
<evidence type="ECO:0000313" key="2">
    <source>
        <dbReference type="EMBL" id="EAR30348.1"/>
    </source>
</evidence>
<organism evidence="2 3">
    <name type="scientific">Pseudoalteromonas tunicata D2</name>
    <dbReference type="NCBI Taxonomy" id="87626"/>
    <lineage>
        <taxon>Bacteria</taxon>
        <taxon>Pseudomonadati</taxon>
        <taxon>Pseudomonadota</taxon>
        <taxon>Gammaproteobacteria</taxon>
        <taxon>Alteromonadales</taxon>
        <taxon>Pseudoalteromonadaceae</taxon>
        <taxon>Pseudoalteromonas</taxon>
    </lineage>
</organism>
<dbReference type="InterPro" id="IPR029058">
    <property type="entry name" value="AB_hydrolase_fold"/>
</dbReference>
<sequence length="283" mass="32080">MTFDSIIVKSNDLTLRGIKHGDKTQQTILALHGWQDNCHSFIPLFNFLTEYQCYAFDFPGHGLSDWRHSSAHYYLTEYVDDVLNMIKNEIKEPIHLVGHSMGAMVATLFTACFPEKVKSLTLIDGIGFVTTAANKSSQQLRQALENRSRLHNKPAKIFQDLESLILMRMQVSDLNKENSELIMQRNCIPINNGVKLSIDPKLKLASAFRFCDEQAHEICKSIPHNVHVVLASSNSAGFSEKYAEYVKDFNAITRYDLDGCHHCHMEQPQRLAAILRQIVALAS</sequence>
<feature type="domain" description="AB hydrolase-1" evidence="1">
    <location>
        <begin position="27"/>
        <end position="141"/>
    </location>
</feature>
<evidence type="ECO:0000259" key="1">
    <source>
        <dbReference type="Pfam" id="PF00561"/>
    </source>
</evidence>
<dbReference type="STRING" id="87626.PTD2_02226"/>
<accession>A4C466</accession>
<dbReference type="RefSeq" id="WP_009836646.1">
    <property type="nucleotide sequence ID" value="NZ_AAOH01000001.1"/>
</dbReference>
<dbReference type="Gene3D" id="3.40.50.1820">
    <property type="entry name" value="alpha/beta hydrolase"/>
    <property type="match status" value="1"/>
</dbReference>
<dbReference type="SUPFAM" id="SSF53474">
    <property type="entry name" value="alpha/beta-Hydrolases"/>
    <property type="match status" value="1"/>
</dbReference>
<name>A4C466_9GAMM</name>
<dbReference type="GO" id="GO:0016787">
    <property type="term" value="F:hydrolase activity"/>
    <property type="evidence" value="ECO:0007669"/>
    <property type="project" value="UniProtKB-KW"/>
</dbReference>
<dbReference type="Pfam" id="PF00561">
    <property type="entry name" value="Abhydrolase_1"/>
    <property type="match status" value="1"/>
</dbReference>
<dbReference type="Proteomes" id="UP000006201">
    <property type="component" value="Unassembled WGS sequence"/>
</dbReference>
<dbReference type="GO" id="GO:0016020">
    <property type="term" value="C:membrane"/>
    <property type="evidence" value="ECO:0007669"/>
    <property type="project" value="TreeGrafter"/>
</dbReference>
<dbReference type="PANTHER" id="PTHR43798:SF33">
    <property type="entry name" value="HYDROLASE, PUTATIVE (AFU_ORTHOLOGUE AFUA_2G14860)-RELATED"/>
    <property type="match status" value="1"/>
</dbReference>
<keyword evidence="2" id="KW-0378">Hydrolase</keyword>
<proteinExistence type="predicted"/>
<protein>
    <submittedName>
        <fullName evidence="2">Putative hydrolase</fullName>
    </submittedName>
</protein>
<comment type="caution">
    <text evidence="2">The sequence shown here is derived from an EMBL/GenBank/DDBJ whole genome shotgun (WGS) entry which is preliminary data.</text>
</comment>
<dbReference type="PANTHER" id="PTHR43798">
    <property type="entry name" value="MONOACYLGLYCEROL LIPASE"/>
    <property type="match status" value="1"/>
</dbReference>
<keyword evidence="3" id="KW-1185">Reference proteome</keyword>
<dbReference type="AlphaFoldDB" id="A4C466"/>
<dbReference type="EMBL" id="AAOH01000001">
    <property type="protein sequence ID" value="EAR30348.1"/>
    <property type="molecule type" value="Genomic_DNA"/>
</dbReference>
<dbReference type="eggNOG" id="COG2267">
    <property type="taxonomic scope" value="Bacteria"/>
</dbReference>
<evidence type="ECO:0000313" key="3">
    <source>
        <dbReference type="Proteomes" id="UP000006201"/>
    </source>
</evidence>
<reference evidence="2 3" key="1">
    <citation type="submission" date="2006-02" db="EMBL/GenBank/DDBJ databases">
        <authorList>
            <person name="Moran M.A."/>
            <person name="Kjelleberg S."/>
            <person name="Egan S."/>
            <person name="Saunders N."/>
            <person name="Thomas T."/>
            <person name="Ferriera S."/>
            <person name="Johnson J."/>
            <person name="Kravitz S."/>
            <person name="Halpern A."/>
            <person name="Remington K."/>
            <person name="Beeson K."/>
            <person name="Tran B."/>
            <person name="Rogers Y.-H."/>
            <person name="Friedman R."/>
            <person name="Venter J.C."/>
        </authorList>
    </citation>
    <scope>NUCLEOTIDE SEQUENCE [LARGE SCALE GENOMIC DNA]</scope>
    <source>
        <strain evidence="2 3">D2</strain>
    </source>
</reference>
<dbReference type="InterPro" id="IPR000073">
    <property type="entry name" value="AB_hydrolase_1"/>
</dbReference>
<dbReference type="InterPro" id="IPR050266">
    <property type="entry name" value="AB_hydrolase_sf"/>
</dbReference>
<dbReference type="HOGENOM" id="CLU_020336_8_2_6"/>